<gene>
    <name evidence="2" type="ORF">Tci_048599</name>
</gene>
<proteinExistence type="predicted"/>
<comment type="caution">
    <text evidence="2">The sequence shown here is derived from an EMBL/GenBank/DDBJ whole genome shotgun (WGS) entry which is preliminary data.</text>
</comment>
<evidence type="ECO:0000313" key="2">
    <source>
        <dbReference type="EMBL" id="GEU76621.1"/>
    </source>
</evidence>
<organism evidence="2">
    <name type="scientific">Tanacetum cinerariifolium</name>
    <name type="common">Dalmatian daisy</name>
    <name type="synonym">Chrysanthemum cinerariifolium</name>
    <dbReference type="NCBI Taxonomy" id="118510"/>
    <lineage>
        <taxon>Eukaryota</taxon>
        <taxon>Viridiplantae</taxon>
        <taxon>Streptophyta</taxon>
        <taxon>Embryophyta</taxon>
        <taxon>Tracheophyta</taxon>
        <taxon>Spermatophyta</taxon>
        <taxon>Magnoliopsida</taxon>
        <taxon>eudicotyledons</taxon>
        <taxon>Gunneridae</taxon>
        <taxon>Pentapetalae</taxon>
        <taxon>asterids</taxon>
        <taxon>campanulids</taxon>
        <taxon>Asterales</taxon>
        <taxon>Asteraceae</taxon>
        <taxon>Asteroideae</taxon>
        <taxon>Anthemideae</taxon>
        <taxon>Anthemidinae</taxon>
        <taxon>Tanacetum</taxon>
    </lineage>
</organism>
<reference evidence="2" key="1">
    <citation type="journal article" date="2019" name="Sci. Rep.">
        <title>Draft genome of Tanacetum cinerariifolium, the natural source of mosquito coil.</title>
        <authorList>
            <person name="Yamashiro T."/>
            <person name="Shiraishi A."/>
            <person name="Satake H."/>
            <person name="Nakayama K."/>
        </authorList>
    </citation>
    <scope>NUCLEOTIDE SEQUENCE</scope>
</reference>
<dbReference type="EMBL" id="BKCJ010007316">
    <property type="protein sequence ID" value="GEU76621.1"/>
    <property type="molecule type" value="Genomic_DNA"/>
</dbReference>
<evidence type="ECO:0000256" key="1">
    <source>
        <dbReference type="SAM" id="MobiDB-lite"/>
    </source>
</evidence>
<protein>
    <submittedName>
        <fullName evidence="2">Zinc finger, CCHC-type</fullName>
    </submittedName>
</protein>
<name>A0A6L2MRK9_TANCI</name>
<accession>A0A6L2MRK9</accession>
<feature type="region of interest" description="Disordered" evidence="1">
    <location>
        <begin position="81"/>
        <end position="117"/>
    </location>
</feature>
<dbReference type="AlphaFoldDB" id="A0A6L2MRK9"/>
<feature type="non-terminal residue" evidence="2">
    <location>
        <position position="1"/>
    </location>
</feature>
<sequence length="117" mass="13580">APFPKKAKARSTSPLDLVYGDLCGPITPPTPSGKRYIFLICVSKDVKFKEDETWDWKEYISEHTDDEPEWTDFKIGDLEVNYEHHDQETQPIEDDNEFPNNNDDYYASPTRDSPLHS</sequence>